<accession>A0A9K3P2Q8</accession>
<comment type="caution">
    <text evidence="1">The sequence shown here is derived from an EMBL/GenBank/DDBJ whole genome shotgun (WGS) entry which is preliminary data.</text>
</comment>
<organism evidence="1 2">
    <name type="scientific">Helianthus annuus</name>
    <name type="common">Common sunflower</name>
    <dbReference type="NCBI Taxonomy" id="4232"/>
    <lineage>
        <taxon>Eukaryota</taxon>
        <taxon>Viridiplantae</taxon>
        <taxon>Streptophyta</taxon>
        <taxon>Embryophyta</taxon>
        <taxon>Tracheophyta</taxon>
        <taxon>Spermatophyta</taxon>
        <taxon>Magnoliopsida</taxon>
        <taxon>eudicotyledons</taxon>
        <taxon>Gunneridae</taxon>
        <taxon>Pentapetalae</taxon>
        <taxon>asterids</taxon>
        <taxon>campanulids</taxon>
        <taxon>Asterales</taxon>
        <taxon>Asteraceae</taxon>
        <taxon>Asteroideae</taxon>
        <taxon>Heliantheae alliance</taxon>
        <taxon>Heliantheae</taxon>
        <taxon>Helianthus</taxon>
    </lineage>
</organism>
<gene>
    <name evidence="1" type="ORF">HanXRQr2_Chr01g0011321</name>
</gene>
<dbReference type="AlphaFoldDB" id="A0A9K3P2Q8"/>
<dbReference type="Gramene" id="mRNA:HanXRQr2_Chr01g0011321">
    <property type="protein sequence ID" value="mRNA:HanXRQr2_Chr01g0011321"/>
    <property type="gene ID" value="HanXRQr2_Chr01g0011321"/>
</dbReference>
<proteinExistence type="predicted"/>
<reference evidence="1" key="2">
    <citation type="submission" date="2020-06" db="EMBL/GenBank/DDBJ databases">
        <title>Helianthus annuus Genome sequencing and assembly Release 2.</title>
        <authorList>
            <person name="Gouzy J."/>
            <person name="Langlade N."/>
            <person name="Munos S."/>
        </authorList>
    </citation>
    <scope>NUCLEOTIDE SEQUENCE</scope>
    <source>
        <tissue evidence="1">Leaves</tissue>
    </source>
</reference>
<dbReference type="EMBL" id="MNCJ02000316">
    <property type="protein sequence ID" value="KAF5821225.1"/>
    <property type="molecule type" value="Genomic_DNA"/>
</dbReference>
<dbReference type="Proteomes" id="UP000215914">
    <property type="component" value="Unassembled WGS sequence"/>
</dbReference>
<reference evidence="1" key="1">
    <citation type="journal article" date="2017" name="Nature">
        <title>The sunflower genome provides insights into oil metabolism, flowering and Asterid evolution.</title>
        <authorList>
            <person name="Badouin H."/>
            <person name="Gouzy J."/>
            <person name="Grassa C.J."/>
            <person name="Murat F."/>
            <person name="Staton S.E."/>
            <person name="Cottret L."/>
            <person name="Lelandais-Briere C."/>
            <person name="Owens G.L."/>
            <person name="Carrere S."/>
            <person name="Mayjonade B."/>
            <person name="Legrand L."/>
            <person name="Gill N."/>
            <person name="Kane N.C."/>
            <person name="Bowers J.E."/>
            <person name="Hubner S."/>
            <person name="Bellec A."/>
            <person name="Berard A."/>
            <person name="Berges H."/>
            <person name="Blanchet N."/>
            <person name="Boniface M.C."/>
            <person name="Brunel D."/>
            <person name="Catrice O."/>
            <person name="Chaidir N."/>
            <person name="Claudel C."/>
            <person name="Donnadieu C."/>
            <person name="Faraut T."/>
            <person name="Fievet G."/>
            <person name="Helmstetter N."/>
            <person name="King M."/>
            <person name="Knapp S.J."/>
            <person name="Lai Z."/>
            <person name="Le Paslier M.C."/>
            <person name="Lippi Y."/>
            <person name="Lorenzon L."/>
            <person name="Mandel J.R."/>
            <person name="Marage G."/>
            <person name="Marchand G."/>
            <person name="Marquand E."/>
            <person name="Bret-Mestries E."/>
            <person name="Morien E."/>
            <person name="Nambeesan S."/>
            <person name="Nguyen T."/>
            <person name="Pegot-Espagnet P."/>
            <person name="Pouilly N."/>
            <person name="Raftis F."/>
            <person name="Sallet E."/>
            <person name="Schiex T."/>
            <person name="Thomas J."/>
            <person name="Vandecasteele C."/>
            <person name="Vares D."/>
            <person name="Vear F."/>
            <person name="Vautrin S."/>
            <person name="Crespi M."/>
            <person name="Mangin B."/>
            <person name="Burke J.M."/>
            <person name="Salse J."/>
            <person name="Munos S."/>
            <person name="Vincourt P."/>
            <person name="Rieseberg L.H."/>
            <person name="Langlade N.B."/>
        </authorList>
    </citation>
    <scope>NUCLEOTIDE SEQUENCE</scope>
    <source>
        <tissue evidence="1">Leaves</tissue>
    </source>
</reference>
<sequence>MGCFFVLTSAELNTRKSILGEVTSRATEAETRARQAEEKGDGLATSLAQVTNDHAWMCQHGIRHIVEAILDAPENATGVTDMNVRACQSGFKDGYNKCLNNVNPFFSSRFTDERSGFHGVDTEDAFGAAVDAYNNLSIPALYRIEAWLEVEDYVDRLRMLFNSAKEGEGTSDANVE</sequence>
<evidence type="ECO:0000313" key="1">
    <source>
        <dbReference type="EMBL" id="KAF5821225.1"/>
    </source>
</evidence>
<evidence type="ECO:0000313" key="2">
    <source>
        <dbReference type="Proteomes" id="UP000215914"/>
    </source>
</evidence>
<protein>
    <submittedName>
        <fullName evidence="1">Uncharacterized protein</fullName>
    </submittedName>
</protein>
<name>A0A9K3P2Q8_HELAN</name>
<keyword evidence="2" id="KW-1185">Reference proteome</keyword>